<evidence type="ECO:0000256" key="8">
    <source>
        <dbReference type="SAM" id="Phobius"/>
    </source>
</evidence>
<feature type="transmembrane region" description="Helical" evidence="8">
    <location>
        <begin position="123"/>
        <end position="140"/>
    </location>
</feature>
<evidence type="ECO:0000256" key="7">
    <source>
        <dbReference type="ARBA" id="ARBA00023136"/>
    </source>
</evidence>
<feature type="transmembrane region" description="Helical" evidence="8">
    <location>
        <begin position="152"/>
        <end position="178"/>
    </location>
</feature>
<feature type="transmembrane region" description="Helical" evidence="8">
    <location>
        <begin position="306"/>
        <end position="327"/>
    </location>
</feature>
<proteinExistence type="inferred from homology"/>
<feature type="transmembrane region" description="Helical" evidence="8">
    <location>
        <begin position="15"/>
        <end position="37"/>
    </location>
</feature>
<sequence length="365" mass="39552">MKTLPSARTIAPRQLLFFLGCIAPLAKLVLLPAQLAADAKNDLLLSALLPVALESLSVFAAVLLAKRALSFFALLERSFGRAAATLGSVVLSLFFLFAAYIPLFEQKLMVQSVFYDTLPSDLLFAPFFLLSVYFCLKPLASFGRVFDLLGPLSVLSFAVLVLFSMGEADFAALLPAGISGAKGILTGAKHALAWFFDGALVLPLLDKIQYKKGLAWKAAAVHLAGGGAVLLFLALFYGIFQGIAPVQFFAFAKTAKYFPAVGILGRVDYLFIYALALAMIFASLMPMFSAVELLKEAFGESKQKCLFYSLLLNGAMIASSAALGFAFPAAERFLTRTLVWLFPLFSAALPLALLLLRERRKRREA</sequence>
<evidence type="ECO:0000256" key="6">
    <source>
        <dbReference type="ARBA" id="ARBA00022989"/>
    </source>
</evidence>
<dbReference type="Proteomes" id="UP000824221">
    <property type="component" value="Unassembled WGS sequence"/>
</dbReference>
<keyword evidence="6 8" id="KW-1133">Transmembrane helix</keyword>
<gene>
    <name evidence="9" type="ORF">H9797_05670</name>
</gene>
<evidence type="ECO:0000256" key="4">
    <source>
        <dbReference type="ARBA" id="ARBA00022544"/>
    </source>
</evidence>
<feature type="transmembrane region" description="Helical" evidence="8">
    <location>
        <begin position="43"/>
        <end position="64"/>
    </location>
</feature>
<keyword evidence="3" id="KW-0813">Transport</keyword>
<protein>
    <submittedName>
        <fullName evidence="9">Spore germination protein</fullName>
    </submittedName>
</protein>
<reference evidence="9" key="1">
    <citation type="journal article" date="2021" name="PeerJ">
        <title>Extensive microbial diversity within the chicken gut microbiome revealed by metagenomics and culture.</title>
        <authorList>
            <person name="Gilroy R."/>
            <person name="Ravi A."/>
            <person name="Getino M."/>
            <person name="Pursley I."/>
            <person name="Horton D.L."/>
            <person name="Alikhan N.F."/>
            <person name="Baker D."/>
            <person name="Gharbi K."/>
            <person name="Hall N."/>
            <person name="Watson M."/>
            <person name="Adriaenssens E.M."/>
            <person name="Foster-Nyarko E."/>
            <person name="Jarju S."/>
            <person name="Secka A."/>
            <person name="Antonio M."/>
            <person name="Oren A."/>
            <person name="Chaudhuri R.R."/>
            <person name="La Ragione R."/>
            <person name="Hildebrand F."/>
            <person name="Pallen M.J."/>
        </authorList>
    </citation>
    <scope>NUCLEOTIDE SEQUENCE</scope>
    <source>
        <strain evidence="9">CHK156-179</strain>
    </source>
</reference>
<feature type="transmembrane region" description="Helical" evidence="8">
    <location>
        <begin position="184"/>
        <end position="205"/>
    </location>
</feature>
<evidence type="ECO:0000256" key="3">
    <source>
        <dbReference type="ARBA" id="ARBA00022448"/>
    </source>
</evidence>
<evidence type="ECO:0000256" key="1">
    <source>
        <dbReference type="ARBA" id="ARBA00004141"/>
    </source>
</evidence>
<dbReference type="AlphaFoldDB" id="A0A9D2H2P9"/>
<dbReference type="EMBL" id="DXAJ01000086">
    <property type="protein sequence ID" value="HJA02847.1"/>
    <property type="molecule type" value="Genomic_DNA"/>
</dbReference>
<dbReference type="Pfam" id="PF03845">
    <property type="entry name" value="Spore_permease"/>
    <property type="match status" value="1"/>
</dbReference>
<dbReference type="PANTHER" id="PTHR34975">
    <property type="entry name" value="SPORE GERMINATION PROTEIN A2"/>
    <property type="match status" value="1"/>
</dbReference>
<name>A0A9D2H2P9_9FIRM</name>
<accession>A0A9D2H2P9</accession>
<evidence type="ECO:0000256" key="5">
    <source>
        <dbReference type="ARBA" id="ARBA00022692"/>
    </source>
</evidence>
<comment type="subcellular location">
    <subcellularLocation>
        <location evidence="1">Membrane</location>
        <topology evidence="1">Multi-pass membrane protein</topology>
    </subcellularLocation>
</comment>
<keyword evidence="4" id="KW-0309">Germination</keyword>
<feature type="transmembrane region" description="Helical" evidence="8">
    <location>
        <begin position="333"/>
        <end position="356"/>
    </location>
</feature>
<dbReference type="GO" id="GO:0016020">
    <property type="term" value="C:membrane"/>
    <property type="evidence" value="ECO:0007669"/>
    <property type="project" value="UniProtKB-SubCell"/>
</dbReference>
<keyword evidence="7 8" id="KW-0472">Membrane</keyword>
<evidence type="ECO:0000256" key="2">
    <source>
        <dbReference type="ARBA" id="ARBA00007998"/>
    </source>
</evidence>
<reference evidence="9" key="2">
    <citation type="submission" date="2021-04" db="EMBL/GenBank/DDBJ databases">
        <authorList>
            <person name="Gilroy R."/>
        </authorList>
    </citation>
    <scope>NUCLEOTIDE SEQUENCE</scope>
    <source>
        <strain evidence="9">CHK156-179</strain>
    </source>
</reference>
<feature type="transmembrane region" description="Helical" evidence="8">
    <location>
        <begin position="84"/>
        <end position="103"/>
    </location>
</feature>
<feature type="transmembrane region" description="Helical" evidence="8">
    <location>
        <begin position="226"/>
        <end position="250"/>
    </location>
</feature>
<dbReference type="InterPro" id="IPR004761">
    <property type="entry name" value="Spore_GerAB"/>
</dbReference>
<evidence type="ECO:0000313" key="10">
    <source>
        <dbReference type="Proteomes" id="UP000824221"/>
    </source>
</evidence>
<feature type="transmembrane region" description="Helical" evidence="8">
    <location>
        <begin position="270"/>
        <end position="294"/>
    </location>
</feature>
<organism evidence="9 10">
    <name type="scientific">Candidatus Gallimonas gallistercoris</name>
    <dbReference type="NCBI Taxonomy" id="2838602"/>
    <lineage>
        <taxon>Bacteria</taxon>
        <taxon>Bacillati</taxon>
        <taxon>Bacillota</taxon>
        <taxon>Clostridia</taxon>
        <taxon>Candidatus Gallimonas</taxon>
    </lineage>
</organism>
<comment type="caution">
    <text evidence="9">The sequence shown here is derived from an EMBL/GenBank/DDBJ whole genome shotgun (WGS) entry which is preliminary data.</text>
</comment>
<evidence type="ECO:0000313" key="9">
    <source>
        <dbReference type="EMBL" id="HJA02847.1"/>
    </source>
</evidence>
<dbReference type="PANTHER" id="PTHR34975:SF2">
    <property type="entry name" value="SPORE GERMINATION PROTEIN A2"/>
    <property type="match status" value="1"/>
</dbReference>
<dbReference type="GO" id="GO:0009847">
    <property type="term" value="P:spore germination"/>
    <property type="evidence" value="ECO:0007669"/>
    <property type="project" value="InterPro"/>
</dbReference>
<comment type="similarity">
    <text evidence="2">Belongs to the amino acid-polyamine-organocation (APC) superfamily. Spore germination protein (SGP) (TC 2.A.3.9) family.</text>
</comment>
<keyword evidence="5 8" id="KW-0812">Transmembrane</keyword>